<evidence type="ECO:0000313" key="2">
    <source>
        <dbReference type="Proteomes" id="UP000887116"/>
    </source>
</evidence>
<keyword evidence="2" id="KW-1185">Reference proteome</keyword>
<name>A0A8X6IYQ0_TRICU</name>
<comment type="caution">
    <text evidence="1">The sequence shown here is derived from an EMBL/GenBank/DDBJ whole genome shotgun (WGS) entry which is preliminary data.</text>
</comment>
<proteinExistence type="predicted"/>
<evidence type="ECO:0000313" key="1">
    <source>
        <dbReference type="EMBL" id="GFQ85395.1"/>
    </source>
</evidence>
<dbReference type="PANTHER" id="PTHR47331:SF1">
    <property type="entry name" value="GAG-LIKE PROTEIN"/>
    <property type="match status" value="1"/>
</dbReference>
<accession>A0A8X6IYQ0</accession>
<dbReference type="Proteomes" id="UP000887116">
    <property type="component" value="Unassembled WGS sequence"/>
</dbReference>
<gene>
    <name evidence="1" type="primary">AVEN_208132_1</name>
    <name evidence="1" type="ORF">TNCT_617741</name>
</gene>
<dbReference type="AlphaFoldDB" id="A0A8X6IYQ0"/>
<dbReference type="OrthoDB" id="6433130at2759"/>
<organism evidence="1 2">
    <name type="scientific">Trichonephila clavata</name>
    <name type="common">Joro spider</name>
    <name type="synonym">Nephila clavata</name>
    <dbReference type="NCBI Taxonomy" id="2740835"/>
    <lineage>
        <taxon>Eukaryota</taxon>
        <taxon>Metazoa</taxon>
        <taxon>Ecdysozoa</taxon>
        <taxon>Arthropoda</taxon>
        <taxon>Chelicerata</taxon>
        <taxon>Arachnida</taxon>
        <taxon>Araneae</taxon>
        <taxon>Araneomorphae</taxon>
        <taxon>Entelegynae</taxon>
        <taxon>Araneoidea</taxon>
        <taxon>Nephilidae</taxon>
        <taxon>Trichonephila</taxon>
    </lineage>
</organism>
<dbReference type="EMBL" id="BMAO01012986">
    <property type="protein sequence ID" value="GFQ85395.1"/>
    <property type="molecule type" value="Genomic_DNA"/>
</dbReference>
<dbReference type="PANTHER" id="PTHR47331">
    <property type="entry name" value="PHD-TYPE DOMAIN-CONTAINING PROTEIN"/>
    <property type="match status" value="1"/>
</dbReference>
<reference evidence="1" key="1">
    <citation type="submission" date="2020-07" db="EMBL/GenBank/DDBJ databases">
        <title>Multicomponent nature underlies the extraordinary mechanical properties of spider dragline silk.</title>
        <authorList>
            <person name="Kono N."/>
            <person name="Nakamura H."/>
            <person name="Mori M."/>
            <person name="Yoshida Y."/>
            <person name="Ohtoshi R."/>
            <person name="Malay A.D."/>
            <person name="Moran D.A.P."/>
            <person name="Tomita M."/>
            <person name="Numata K."/>
            <person name="Arakawa K."/>
        </authorList>
    </citation>
    <scope>NUCLEOTIDE SEQUENCE</scope>
</reference>
<protein>
    <submittedName>
        <fullName evidence="1">DUF1758 domain-containing protein</fullName>
    </submittedName>
</protein>
<sequence>MIAILDSDSQQSLCSFQAANVLGLKKQDFCATIAGVSGSCFSVRKRVSIEISNGGSFKRKLNFLLVPEITGCVPTQPFDLTNMNLPQNITYADAEFNIPKRIDILLGGEIFYELLKNKQIKLHDNSIILQDSVFGYIVTGSIQNDQSNYYFCNFIQDQVDKNLTKFWDLEAIEIKEESSCDPDDQAMQHFKSSVRFNSGRYEVGFPWKRVKQELNDNFSVAENHVKSLAKRFIRDPTLFKQYFGILKEYEPQGIIERVFQTEKPTDRAVFYLPHQAVFRQENTMKIRIVFDASSHEDGQLTLNECICQVRI</sequence>